<dbReference type="InterPro" id="IPR023395">
    <property type="entry name" value="MCP_dom_sf"/>
</dbReference>
<evidence type="ECO:0000313" key="13">
    <source>
        <dbReference type="EMBL" id="TFK15432.1"/>
    </source>
</evidence>
<gene>
    <name evidence="13" type="ORF">DR999_PMT01203</name>
</gene>
<feature type="repeat" description="Solcar" evidence="8">
    <location>
        <begin position="1"/>
        <end position="77"/>
    </location>
</feature>
<evidence type="ECO:0000259" key="12">
    <source>
        <dbReference type="PROSITE" id="PS51401"/>
    </source>
</evidence>
<dbReference type="InterPro" id="IPR007051">
    <property type="entry name" value="CHORD_dom"/>
</dbReference>
<keyword evidence="7 8" id="KW-0472">Membrane</keyword>
<dbReference type="Gene3D" id="4.10.1130.20">
    <property type="match status" value="1"/>
</dbReference>
<evidence type="ECO:0000256" key="7">
    <source>
        <dbReference type="ARBA" id="ARBA00023136"/>
    </source>
</evidence>
<dbReference type="InterPro" id="IPR008978">
    <property type="entry name" value="HSP20-like_chaperone"/>
</dbReference>
<evidence type="ECO:0000259" key="11">
    <source>
        <dbReference type="PROSITE" id="PS51203"/>
    </source>
</evidence>
<dbReference type="OrthoDB" id="10261079at2759"/>
<dbReference type="Pfam" id="PF04969">
    <property type="entry name" value="CS"/>
    <property type="match status" value="1"/>
</dbReference>
<dbReference type="PANTHER" id="PTHR46983:SF2">
    <property type="entry name" value="INTEGRIN SUBUNIT BETA 1 BINDING PROTEIN 2"/>
    <property type="match status" value="1"/>
</dbReference>
<keyword evidence="6" id="KW-0862">Zinc</keyword>
<reference evidence="13 14" key="1">
    <citation type="submission" date="2019-04" db="EMBL/GenBank/DDBJ databases">
        <title>Draft genome of the big-headed turtle Platysternon megacephalum.</title>
        <authorList>
            <person name="Gong S."/>
        </authorList>
    </citation>
    <scope>NUCLEOTIDE SEQUENCE [LARGE SCALE GENOMIC DNA]</scope>
    <source>
        <strain evidence="13">DO16091913</strain>
        <tissue evidence="13">Muscle</tissue>
    </source>
</reference>
<evidence type="ECO:0000256" key="1">
    <source>
        <dbReference type="ARBA" id="ARBA00004141"/>
    </source>
</evidence>
<dbReference type="Proteomes" id="UP000297703">
    <property type="component" value="Unassembled WGS sequence"/>
</dbReference>
<feature type="compositionally biased region" description="Acidic residues" evidence="10">
    <location>
        <begin position="456"/>
        <end position="489"/>
    </location>
</feature>
<organism evidence="13 14">
    <name type="scientific">Platysternon megacephalum</name>
    <name type="common">big-headed turtle</name>
    <dbReference type="NCBI Taxonomy" id="55544"/>
    <lineage>
        <taxon>Eukaryota</taxon>
        <taxon>Metazoa</taxon>
        <taxon>Chordata</taxon>
        <taxon>Craniata</taxon>
        <taxon>Vertebrata</taxon>
        <taxon>Euteleostomi</taxon>
        <taxon>Archelosauria</taxon>
        <taxon>Testudinata</taxon>
        <taxon>Testudines</taxon>
        <taxon>Cryptodira</taxon>
        <taxon>Durocryptodira</taxon>
        <taxon>Testudinoidea</taxon>
        <taxon>Platysternidae</taxon>
        <taxon>Platysternon</taxon>
    </lineage>
</organism>
<evidence type="ECO:0000256" key="6">
    <source>
        <dbReference type="ARBA" id="ARBA00022833"/>
    </source>
</evidence>
<dbReference type="InterPro" id="IPR007052">
    <property type="entry name" value="CS_dom"/>
</dbReference>
<dbReference type="InterPro" id="IPR018108">
    <property type="entry name" value="MCP_transmembrane"/>
</dbReference>
<dbReference type="SUPFAM" id="SSF49764">
    <property type="entry name" value="HSP20-like chaperones"/>
    <property type="match status" value="1"/>
</dbReference>
<dbReference type="CDD" id="cd06488">
    <property type="entry name" value="p23_melusin_like"/>
    <property type="match status" value="1"/>
</dbReference>
<dbReference type="PROSITE" id="PS50920">
    <property type="entry name" value="SOLCAR"/>
    <property type="match status" value="1"/>
</dbReference>
<evidence type="ECO:0000256" key="2">
    <source>
        <dbReference type="ARBA" id="ARBA00006375"/>
    </source>
</evidence>
<keyword evidence="14" id="KW-1185">Reference proteome</keyword>
<comment type="caution">
    <text evidence="13">The sequence shown here is derived from an EMBL/GenBank/DDBJ whole genome shotgun (WGS) entry which is preliminary data.</text>
</comment>
<name>A0A4D9F7R2_9SAUR</name>
<evidence type="ECO:0000256" key="5">
    <source>
        <dbReference type="ARBA" id="ARBA00022737"/>
    </source>
</evidence>
<dbReference type="Pfam" id="PF00153">
    <property type="entry name" value="Mito_carr"/>
    <property type="match status" value="1"/>
</dbReference>
<keyword evidence="3 8" id="KW-0812">Transmembrane</keyword>
<dbReference type="Gene3D" id="1.50.40.10">
    <property type="entry name" value="Mitochondrial carrier domain"/>
    <property type="match status" value="1"/>
</dbReference>
<evidence type="ECO:0000256" key="10">
    <source>
        <dbReference type="SAM" id="MobiDB-lite"/>
    </source>
</evidence>
<keyword evidence="4" id="KW-0479">Metal-binding</keyword>
<dbReference type="PROSITE" id="PS51203">
    <property type="entry name" value="CS"/>
    <property type="match status" value="1"/>
</dbReference>
<keyword evidence="9" id="KW-0813">Transport</keyword>
<dbReference type="AlphaFoldDB" id="A0A4D9F7R2"/>
<evidence type="ECO:0000256" key="3">
    <source>
        <dbReference type="ARBA" id="ARBA00022692"/>
    </source>
</evidence>
<feature type="region of interest" description="Disordered" evidence="10">
    <location>
        <begin position="436"/>
        <end position="489"/>
    </location>
</feature>
<evidence type="ECO:0000256" key="8">
    <source>
        <dbReference type="PROSITE-ProRule" id="PRU00282"/>
    </source>
</evidence>
<comment type="similarity">
    <text evidence="2 9">Belongs to the mitochondrial carrier (TC 2.A.29) family.</text>
</comment>
<feature type="region of interest" description="Disordered" evidence="10">
    <location>
        <begin position="186"/>
        <end position="234"/>
    </location>
</feature>
<dbReference type="PANTHER" id="PTHR46983">
    <property type="entry name" value="CYSTEINE AND HISTIDINE-RICH DOMAIN-CONTAINING PROTEIN 1"/>
    <property type="match status" value="1"/>
</dbReference>
<dbReference type="GO" id="GO:0016020">
    <property type="term" value="C:membrane"/>
    <property type="evidence" value="ECO:0007669"/>
    <property type="project" value="UniProtKB-SubCell"/>
</dbReference>
<accession>A0A4D9F7R2</accession>
<feature type="compositionally biased region" description="Basic and acidic residues" evidence="10">
    <location>
        <begin position="217"/>
        <end position="234"/>
    </location>
</feature>
<keyword evidence="5" id="KW-0677">Repeat</keyword>
<dbReference type="EMBL" id="QXTE01000005">
    <property type="protein sequence ID" value="TFK15432.1"/>
    <property type="molecule type" value="Genomic_DNA"/>
</dbReference>
<protein>
    <submittedName>
        <fullName evidence="13">Astacin-like metalloendopeptidase</fullName>
    </submittedName>
</protein>
<sequence length="489" mass="54548">MVLCPAELVKCRMQASHEMKVTGRTALAHHSSTWATVKNIFQSEGLLGFFQGLTSTWLREVPGYFFFFGGYEVSRSFFTQAGQCKEDLGSLPLTVSGGMGGACFWLAVYPIDSVKSRIQVLSMAGRQDGFLFSFLHILRTEDSCVYHPGVPIFHDALKGWSCCKKRTTDFSEFLSIKGCMKGCHSNEKPPEPFRPENTSDKLKAKPSTELIVQSPKSAEKMQRERPSSDEPREPLLIKVSRSLEQTLEKLKLASKNQCPEGGSLCRAEAIPEVRTGTTCKNSGCKAIYKGAENETEACIFHPGVPVFHEGMKYWSCCGIKTTDFSVFLEQEGCSTGKHSWLKKEDKKLVSCRQDWHQTSSHVVVTIYAKNPLPALSSVTASRTVIDVHIMFEGDKVFQAKLDLWGVIDVQKSFVNMVPTKVEITLRKASPITWAKLKHLQSSSQPRQDQTEKDPMDAEDPEGVQWEESDDSLSWSEEGDEEGEEGAVSK</sequence>
<dbReference type="PROSITE" id="PS51401">
    <property type="entry name" value="CHORD"/>
    <property type="match status" value="2"/>
</dbReference>
<dbReference type="SUPFAM" id="SSF103506">
    <property type="entry name" value="Mitochondrial carrier"/>
    <property type="match status" value="1"/>
</dbReference>
<feature type="compositionally biased region" description="Basic and acidic residues" evidence="10">
    <location>
        <begin position="186"/>
        <end position="203"/>
    </location>
</feature>
<dbReference type="InterPro" id="IPR039790">
    <property type="entry name" value="CHRD1"/>
</dbReference>
<reference evidence="13 14" key="2">
    <citation type="submission" date="2019-04" db="EMBL/GenBank/DDBJ databases">
        <title>The genome sequence of big-headed turtle.</title>
        <authorList>
            <person name="Gong S."/>
        </authorList>
    </citation>
    <scope>NUCLEOTIDE SEQUENCE [LARGE SCALE GENOMIC DNA]</scope>
    <source>
        <strain evidence="13">DO16091913</strain>
        <tissue evidence="13">Muscle</tissue>
    </source>
</reference>
<comment type="subcellular location">
    <subcellularLocation>
        <location evidence="1">Membrane</location>
        <topology evidence="1">Multi-pass membrane protein</topology>
    </subcellularLocation>
</comment>
<proteinExistence type="inferred from homology"/>
<dbReference type="Gene3D" id="2.60.40.790">
    <property type="match status" value="1"/>
</dbReference>
<dbReference type="GO" id="GO:0046872">
    <property type="term" value="F:metal ion binding"/>
    <property type="evidence" value="ECO:0007669"/>
    <property type="project" value="UniProtKB-KW"/>
</dbReference>
<evidence type="ECO:0000313" key="14">
    <source>
        <dbReference type="Proteomes" id="UP000297703"/>
    </source>
</evidence>
<feature type="domain" description="CHORD" evidence="12">
    <location>
        <begin position="279"/>
        <end position="338"/>
    </location>
</feature>
<feature type="domain" description="CHORD" evidence="12">
    <location>
        <begin position="125"/>
        <end position="184"/>
    </location>
</feature>
<feature type="domain" description="CS" evidence="11">
    <location>
        <begin position="348"/>
        <end position="437"/>
    </location>
</feature>
<evidence type="ECO:0000256" key="4">
    <source>
        <dbReference type="ARBA" id="ARBA00022723"/>
    </source>
</evidence>
<dbReference type="Pfam" id="PF04968">
    <property type="entry name" value="CHORD"/>
    <property type="match status" value="2"/>
</dbReference>
<evidence type="ECO:0000256" key="9">
    <source>
        <dbReference type="RuleBase" id="RU000488"/>
    </source>
</evidence>
<dbReference type="STRING" id="55544.A0A4D9F7R2"/>